<organism evidence="1">
    <name type="scientific">human gut metagenome</name>
    <dbReference type="NCBI Taxonomy" id="408170"/>
    <lineage>
        <taxon>unclassified sequences</taxon>
        <taxon>metagenomes</taxon>
        <taxon>organismal metagenomes</taxon>
    </lineage>
</organism>
<name>K1SXJ1_9ZZZZ</name>
<reference evidence="1" key="1">
    <citation type="journal article" date="2013" name="Environ. Microbiol.">
        <title>Microbiota from the distal guts of lean and obese adolescents exhibit partial functional redundancy besides clear differences in community structure.</title>
        <authorList>
            <person name="Ferrer M."/>
            <person name="Ruiz A."/>
            <person name="Lanza F."/>
            <person name="Haange S.B."/>
            <person name="Oberbach A."/>
            <person name="Till H."/>
            <person name="Bargiela R."/>
            <person name="Campoy C."/>
            <person name="Segura M.T."/>
            <person name="Richter M."/>
            <person name="von Bergen M."/>
            <person name="Seifert J."/>
            <person name="Suarez A."/>
        </authorList>
    </citation>
    <scope>NUCLEOTIDE SEQUENCE</scope>
</reference>
<evidence type="ECO:0000313" key="1">
    <source>
        <dbReference type="EMBL" id="EKC62428.1"/>
    </source>
</evidence>
<protein>
    <submittedName>
        <fullName evidence="1">Cobalamin (Vitamin B12) biosynthesis CbiB</fullName>
    </submittedName>
</protein>
<accession>K1SXJ1</accession>
<sequence>MDDAANYLPSRLAGLLWVAAAALTGSSARGAWKIWRRDRRNH</sequence>
<gene>
    <name evidence="1" type="ORF">OBE_07984</name>
</gene>
<feature type="non-terminal residue" evidence="1">
    <location>
        <position position="42"/>
    </location>
</feature>
<comment type="caution">
    <text evidence="1">The sequence shown here is derived from an EMBL/GenBank/DDBJ whole genome shotgun (WGS) entry which is preliminary data.</text>
</comment>
<proteinExistence type="predicted"/>
<dbReference type="EMBL" id="AJWZ01005491">
    <property type="protein sequence ID" value="EKC62428.1"/>
    <property type="molecule type" value="Genomic_DNA"/>
</dbReference>
<dbReference type="AlphaFoldDB" id="K1SXJ1"/>